<comment type="caution">
    <text evidence="9">The sequence shown here is derived from an EMBL/GenBank/DDBJ whole genome shotgun (WGS) entry which is preliminary data.</text>
</comment>
<evidence type="ECO:0000256" key="5">
    <source>
        <dbReference type="ARBA" id="ARBA00022801"/>
    </source>
</evidence>
<reference evidence="10" key="1">
    <citation type="submission" date="2016-06" db="EMBL/GenBank/DDBJ databases">
        <authorList>
            <person name="Sutton G."/>
            <person name="Brinkac L."/>
            <person name="Sanka R."/>
            <person name="Adams M."/>
            <person name="Lau E."/>
            <person name="Mehaffy C."/>
            <person name="Tameris M."/>
            <person name="Hatherill M."/>
            <person name="Hanekom W."/>
            <person name="Mahomed H."/>
            <person name="Mcshane H."/>
        </authorList>
    </citation>
    <scope>NUCLEOTIDE SEQUENCE [LARGE SCALE GENOMIC DNA]</scope>
    <source>
        <strain evidence="10">852014-51077_SCH5608930-a</strain>
    </source>
</reference>
<feature type="domain" description="PIN" evidence="8">
    <location>
        <begin position="2"/>
        <end position="125"/>
    </location>
</feature>
<dbReference type="Gene3D" id="3.40.50.1010">
    <property type="entry name" value="5'-nuclease"/>
    <property type="match status" value="1"/>
</dbReference>
<dbReference type="PANTHER" id="PTHR42188:SF1">
    <property type="entry name" value="23S RRNA-SPECIFIC ENDONUCLEASE VAPC20"/>
    <property type="match status" value="1"/>
</dbReference>
<dbReference type="OrthoDB" id="4724868at2"/>
<sequence length="130" mass="14759">MIFVDTSFWAALGNARDARHETAKKLWNTKTDAVVTSNHVLGETWTLLNRRCGHRAAVAAASIRHSASVRIEHITTDVEEQAWEWLARHDEREYSFVDATSFALMRKKKLVNAFAFDEDLSAAGFVELRP</sequence>
<keyword evidence="1 7" id="KW-1277">Toxin-antitoxin system</keyword>
<dbReference type="InterPro" id="IPR039018">
    <property type="entry name" value="VapC20-like"/>
</dbReference>
<dbReference type="FunFam" id="3.40.50.1010:FF:000042">
    <property type="entry name" value="Ribonuclease VapC"/>
    <property type="match status" value="1"/>
</dbReference>
<dbReference type="RefSeq" id="WP_064856643.1">
    <property type="nucleotide sequence ID" value="NZ_LZIM01000051.1"/>
</dbReference>
<feature type="binding site" evidence="7">
    <location>
        <position position="98"/>
    </location>
    <ligand>
        <name>Mg(2+)</name>
        <dbReference type="ChEBI" id="CHEBI:18420"/>
    </ligand>
</feature>
<protein>
    <recommendedName>
        <fullName evidence="7">Ribonuclease VapC</fullName>
        <shortName evidence="7">RNase VapC</shortName>
        <ecNumber evidence="7">3.1.-.-</ecNumber>
    </recommendedName>
    <alternativeName>
        <fullName evidence="7">Toxin VapC</fullName>
    </alternativeName>
</protein>
<keyword evidence="6 7" id="KW-0460">Magnesium</keyword>
<comment type="cofactor">
    <cofactor evidence="7">
        <name>Mg(2+)</name>
        <dbReference type="ChEBI" id="CHEBI:18420"/>
    </cofactor>
</comment>
<dbReference type="GO" id="GO:0016787">
    <property type="term" value="F:hydrolase activity"/>
    <property type="evidence" value="ECO:0007669"/>
    <property type="project" value="UniProtKB-KW"/>
</dbReference>
<evidence type="ECO:0000256" key="7">
    <source>
        <dbReference type="HAMAP-Rule" id="MF_00265"/>
    </source>
</evidence>
<dbReference type="InterPro" id="IPR022907">
    <property type="entry name" value="VapC_family"/>
</dbReference>
<dbReference type="Pfam" id="PF01850">
    <property type="entry name" value="PIN"/>
    <property type="match status" value="1"/>
</dbReference>
<dbReference type="GO" id="GO:0004521">
    <property type="term" value="F:RNA endonuclease activity"/>
    <property type="evidence" value="ECO:0007669"/>
    <property type="project" value="InterPro"/>
</dbReference>
<dbReference type="SUPFAM" id="SSF88723">
    <property type="entry name" value="PIN domain-like"/>
    <property type="match status" value="1"/>
</dbReference>
<comment type="similarity">
    <text evidence="7">Belongs to the PINc/VapC protein family.</text>
</comment>
<accession>A0A1A2EDL6</accession>
<dbReference type="InterPro" id="IPR002716">
    <property type="entry name" value="PIN_dom"/>
</dbReference>
<dbReference type="AlphaFoldDB" id="A0A1A2EDL6"/>
<keyword evidence="4" id="KW-0255">Endonuclease</keyword>
<dbReference type="Proteomes" id="UP000093985">
    <property type="component" value="Unassembled WGS sequence"/>
</dbReference>
<evidence type="ECO:0000313" key="10">
    <source>
        <dbReference type="Proteomes" id="UP000093985"/>
    </source>
</evidence>
<organism evidence="9 10">
    <name type="scientific">Mycolicibacter sinensis (strain JDM601)</name>
    <name type="common">Mycobacterium sinense</name>
    <dbReference type="NCBI Taxonomy" id="875328"/>
    <lineage>
        <taxon>Bacteria</taxon>
        <taxon>Bacillati</taxon>
        <taxon>Actinomycetota</taxon>
        <taxon>Actinomycetes</taxon>
        <taxon>Mycobacteriales</taxon>
        <taxon>Mycobacteriaceae</taxon>
        <taxon>Mycolicibacter</taxon>
    </lineage>
</organism>
<keyword evidence="5 7" id="KW-0378">Hydrolase</keyword>
<evidence type="ECO:0000256" key="4">
    <source>
        <dbReference type="ARBA" id="ARBA00022759"/>
    </source>
</evidence>
<evidence type="ECO:0000256" key="3">
    <source>
        <dbReference type="ARBA" id="ARBA00022723"/>
    </source>
</evidence>
<name>A0A1A2EDL6_MYCSD</name>
<comment type="function">
    <text evidence="7">Toxic component of a toxin-antitoxin (TA) system. An RNase.</text>
</comment>
<evidence type="ECO:0000259" key="8">
    <source>
        <dbReference type="Pfam" id="PF01850"/>
    </source>
</evidence>
<dbReference type="InterPro" id="IPR029060">
    <property type="entry name" value="PIN-like_dom_sf"/>
</dbReference>
<dbReference type="EC" id="3.1.-.-" evidence="7"/>
<proteinExistence type="inferred from homology"/>
<evidence type="ECO:0000256" key="2">
    <source>
        <dbReference type="ARBA" id="ARBA00022722"/>
    </source>
</evidence>
<keyword evidence="2 7" id="KW-0540">Nuclease</keyword>
<evidence type="ECO:0000313" key="9">
    <source>
        <dbReference type="EMBL" id="OBG01511.1"/>
    </source>
</evidence>
<dbReference type="GO" id="GO:0090729">
    <property type="term" value="F:toxin activity"/>
    <property type="evidence" value="ECO:0007669"/>
    <property type="project" value="UniProtKB-KW"/>
</dbReference>
<dbReference type="PANTHER" id="PTHR42188">
    <property type="entry name" value="23S RRNA-SPECIFIC ENDONUCLEASE VAPC20"/>
    <property type="match status" value="1"/>
</dbReference>
<dbReference type="GO" id="GO:0016075">
    <property type="term" value="P:rRNA catabolic process"/>
    <property type="evidence" value="ECO:0007669"/>
    <property type="project" value="TreeGrafter"/>
</dbReference>
<dbReference type="HAMAP" id="MF_00265">
    <property type="entry name" value="VapC_Nob1"/>
    <property type="match status" value="1"/>
</dbReference>
<feature type="binding site" evidence="7">
    <location>
        <position position="5"/>
    </location>
    <ligand>
        <name>Mg(2+)</name>
        <dbReference type="ChEBI" id="CHEBI:18420"/>
    </ligand>
</feature>
<evidence type="ECO:0000256" key="1">
    <source>
        <dbReference type="ARBA" id="ARBA00022649"/>
    </source>
</evidence>
<evidence type="ECO:0000256" key="6">
    <source>
        <dbReference type="ARBA" id="ARBA00022842"/>
    </source>
</evidence>
<keyword evidence="7" id="KW-0800">Toxin</keyword>
<dbReference type="GO" id="GO:0000287">
    <property type="term" value="F:magnesium ion binding"/>
    <property type="evidence" value="ECO:0007669"/>
    <property type="project" value="UniProtKB-UniRule"/>
</dbReference>
<gene>
    <name evidence="7" type="primary">vapC</name>
    <name evidence="9" type="ORF">A5771_16665</name>
</gene>
<dbReference type="EMBL" id="LZIN01000091">
    <property type="protein sequence ID" value="OBG01511.1"/>
    <property type="molecule type" value="Genomic_DNA"/>
</dbReference>
<keyword evidence="3 7" id="KW-0479">Metal-binding</keyword>